<keyword evidence="7" id="KW-1185">Reference proteome</keyword>
<evidence type="ECO:0000256" key="1">
    <source>
        <dbReference type="ARBA" id="ARBA00022614"/>
    </source>
</evidence>
<keyword evidence="4" id="KW-1133">Transmembrane helix</keyword>
<dbReference type="PANTHER" id="PTHR24364">
    <property type="entry name" value="LP06937P"/>
    <property type="match status" value="1"/>
</dbReference>
<dbReference type="InterPro" id="IPR003591">
    <property type="entry name" value="Leu-rich_rpt_typical-subtyp"/>
</dbReference>
<accession>A0ABD2NDX6</accession>
<dbReference type="AlphaFoldDB" id="A0ABD2NDX6"/>
<gene>
    <name evidence="6" type="ORF">HHI36_012316</name>
</gene>
<keyword evidence="2 5" id="KW-0732">Signal</keyword>
<feature type="signal peptide" evidence="5">
    <location>
        <begin position="1"/>
        <end position="22"/>
    </location>
</feature>
<sequence>MCFEQKLLLGLLLVSNLVAAIASVNGCTSHLLKECFCGKIYKASIKKEPIFIVNCTDTGFHNTNMLEELPEETEWLIFTGNHIPVLDSNIFGEDAILNKLEIIDMTNNGIRDIKGKAFHRVMNVKRLILNHNNISISENDDSNFHHPRVFSNFYNIEELHLTNAFADNTDAQLAEDLHDIFVSSNLTKLYKLHLEQNEIKNFKDEAVFCDLPNLHDLYLGTNNIPSLNFNINCMKRLRYIDLEQNNITKFTQKDLDSFDKVAERHEDGLTLELDDNPFRCDTAVKNLYGWLTKTKVVVKNKLTLSCHSTRYGRKYIMNLQNFAEAKHARVSKALTVLLIVLTFVLISLFAAFVYLRKDAVKNKLSPLFDTITRKVHYTHIESQDV</sequence>
<evidence type="ECO:0000256" key="3">
    <source>
        <dbReference type="ARBA" id="ARBA00022737"/>
    </source>
</evidence>
<keyword evidence="4" id="KW-0472">Membrane</keyword>
<keyword evidence="3" id="KW-0677">Repeat</keyword>
<evidence type="ECO:0000256" key="5">
    <source>
        <dbReference type="SAM" id="SignalP"/>
    </source>
</evidence>
<keyword evidence="4" id="KW-0812">Transmembrane</keyword>
<organism evidence="6 7">
    <name type="scientific">Cryptolaemus montrouzieri</name>
    <dbReference type="NCBI Taxonomy" id="559131"/>
    <lineage>
        <taxon>Eukaryota</taxon>
        <taxon>Metazoa</taxon>
        <taxon>Ecdysozoa</taxon>
        <taxon>Arthropoda</taxon>
        <taxon>Hexapoda</taxon>
        <taxon>Insecta</taxon>
        <taxon>Pterygota</taxon>
        <taxon>Neoptera</taxon>
        <taxon>Endopterygota</taxon>
        <taxon>Coleoptera</taxon>
        <taxon>Polyphaga</taxon>
        <taxon>Cucujiformia</taxon>
        <taxon>Coccinelloidea</taxon>
        <taxon>Coccinellidae</taxon>
        <taxon>Scymninae</taxon>
        <taxon>Scymnini</taxon>
        <taxon>Cryptolaemus</taxon>
    </lineage>
</organism>
<dbReference type="Gene3D" id="3.80.10.10">
    <property type="entry name" value="Ribonuclease Inhibitor"/>
    <property type="match status" value="1"/>
</dbReference>
<evidence type="ECO:0000256" key="2">
    <source>
        <dbReference type="ARBA" id="ARBA00022729"/>
    </source>
</evidence>
<protein>
    <submittedName>
        <fullName evidence="6">Uncharacterized protein</fullName>
    </submittedName>
</protein>
<reference evidence="6 7" key="1">
    <citation type="journal article" date="2021" name="BMC Biol.">
        <title>Horizontally acquired antibacterial genes associated with adaptive radiation of ladybird beetles.</title>
        <authorList>
            <person name="Li H.S."/>
            <person name="Tang X.F."/>
            <person name="Huang Y.H."/>
            <person name="Xu Z.Y."/>
            <person name="Chen M.L."/>
            <person name="Du X.Y."/>
            <person name="Qiu B.Y."/>
            <person name="Chen P.T."/>
            <person name="Zhang W."/>
            <person name="Slipinski A."/>
            <person name="Escalona H.E."/>
            <person name="Waterhouse R.M."/>
            <person name="Zwick A."/>
            <person name="Pang H."/>
        </authorList>
    </citation>
    <scope>NUCLEOTIDE SEQUENCE [LARGE SCALE GENOMIC DNA]</scope>
    <source>
        <strain evidence="6">SYSU2018</strain>
    </source>
</reference>
<feature type="transmembrane region" description="Helical" evidence="4">
    <location>
        <begin position="333"/>
        <end position="355"/>
    </location>
</feature>
<evidence type="ECO:0000313" key="7">
    <source>
        <dbReference type="Proteomes" id="UP001516400"/>
    </source>
</evidence>
<name>A0ABD2NDX6_9CUCU</name>
<dbReference type="PANTHER" id="PTHR24364:SF18">
    <property type="entry name" value="LP06937P"/>
    <property type="match status" value="1"/>
</dbReference>
<dbReference type="SUPFAM" id="SSF52058">
    <property type="entry name" value="L domain-like"/>
    <property type="match status" value="1"/>
</dbReference>
<dbReference type="SMART" id="SM00369">
    <property type="entry name" value="LRR_TYP"/>
    <property type="match status" value="4"/>
</dbReference>
<dbReference type="InterPro" id="IPR001611">
    <property type="entry name" value="Leu-rich_rpt"/>
</dbReference>
<comment type="caution">
    <text evidence="6">The sequence shown here is derived from an EMBL/GenBank/DDBJ whole genome shotgun (WGS) entry which is preliminary data.</text>
</comment>
<evidence type="ECO:0000313" key="6">
    <source>
        <dbReference type="EMBL" id="KAL3276951.1"/>
    </source>
</evidence>
<feature type="chain" id="PRO_5044888869" evidence="5">
    <location>
        <begin position="23"/>
        <end position="385"/>
    </location>
</feature>
<dbReference type="EMBL" id="JABFTP020000103">
    <property type="protein sequence ID" value="KAL3276951.1"/>
    <property type="molecule type" value="Genomic_DNA"/>
</dbReference>
<dbReference type="InterPro" id="IPR052286">
    <property type="entry name" value="Wnt_signaling_inhibitor"/>
</dbReference>
<proteinExistence type="predicted"/>
<dbReference type="InterPro" id="IPR032675">
    <property type="entry name" value="LRR_dom_sf"/>
</dbReference>
<dbReference type="SMART" id="SM00365">
    <property type="entry name" value="LRR_SD22"/>
    <property type="match status" value="5"/>
</dbReference>
<keyword evidence="1" id="KW-0433">Leucine-rich repeat</keyword>
<evidence type="ECO:0000256" key="4">
    <source>
        <dbReference type="SAM" id="Phobius"/>
    </source>
</evidence>
<dbReference type="Pfam" id="PF13855">
    <property type="entry name" value="LRR_8"/>
    <property type="match status" value="1"/>
</dbReference>
<dbReference type="Proteomes" id="UP001516400">
    <property type="component" value="Unassembled WGS sequence"/>
</dbReference>